<feature type="domain" description="ERV/ALR sulfhydryl oxidase" evidence="7">
    <location>
        <begin position="25"/>
        <end position="129"/>
    </location>
</feature>
<dbReference type="InterPro" id="IPR036774">
    <property type="entry name" value="ERV/ALR_sulphydryl_oxid_sf"/>
</dbReference>
<dbReference type="InterPro" id="IPR039799">
    <property type="entry name" value="ALR/ERV"/>
</dbReference>
<dbReference type="InterPro" id="IPR017905">
    <property type="entry name" value="ERV/ALR_sulphydryl_oxidase"/>
</dbReference>
<evidence type="ECO:0000256" key="5">
    <source>
        <dbReference type="ARBA" id="ARBA00023002"/>
    </source>
</evidence>
<dbReference type="GO" id="GO:0016971">
    <property type="term" value="F:flavin-dependent sulfhydryl oxidase activity"/>
    <property type="evidence" value="ECO:0007669"/>
    <property type="project" value="InterPro"/>
</dbReference>
<name>A0A6C0M1V5_9ZZZZ</name>
<evidence type="ECO:0000259" key="7">
    <source>
        <dbReference type="PROSITE" id="PS51324"/>
    </source>
</evidence>
<dbReference type="PROSITE" id="PS51324">
    <property type="entry name" value="ERV_ALR"/>
    <property type="match status" value="1"/>
</dbReference>
<proteinExistence type="predicted"/>
<dbReference type="PANTHER" id="PTHR12645:SF0">
    <property type="entry name" value="FAD-LINKED SULFHYDRYL OXIDASE ALR"/>
    <property type="match status" value="1"/>
</dbReference>
<evidence type="ECO:0000313" key="8">
    <source>
        <dbReference type="EMBL" id="QHU36275.1"/>
    </source>
</evidence>
<dbReference type="Gene3D" id="1.20.120.310">
    <property type="entry name" value="ERV/ALR sulfhydryl oxidase domain"/>
    <property type="match status" value="1"/>
</dbReference>
<sequence>MKPTTHSKSRKPPRVFSDADFLSGDGFLTTVWGPPMWHFLHTMSFNYPVHPTEADKRNYGAFIKGLQHVLPCKYCRINLKTNFKNHPLRACHLANREAFSKYVYELHEVVNKLLGKTSGLSYCDVRERYEHFRARCTDDPNPRMMTRNKNKTKKRGHKGCTEPLYGKYSKCVMKIVPQDAQTETLSIDRQCIKRRDYKPN</sequence>
<dbReference type="EC" id="1.8.3.2" evidence="2"/>
<accession>A0A6C0M1V5</accession>
<protein>
    <recommendedName>
        <fullName evidence="2">thiol oxidase</fullName>
        <ecNumber evidence="2">1.8.3.2</ecNumber>
    </recommendedName>
</protein>
<evidence type="ECO:0000256" key="4">
    <source>
        <dbReference type="ARBA" id="ARBA00022827"/>
    </source>
</evidence>
<reference evidence="8" key="1">
    <citation type="journal article" date="2020" name="Nature">
        <title>Giant virus diversity and host interactions through global metagenomics.</title>
        <authorList>
            <person name="Schulz F."/>
            <person name="Roux S."/>
            <person name="Paez-Espino D."/>
            <person name="Jungbluth S."/>
            <person name="Walsh D.A."/>
            <person name="Denef V.J."/>
            <person name="McMahon K.D."/>
            <person name="Konstantinidis K.T."/>
            <person name="Eloe-Fadrosh E.A."/>
            <person name="Kyrpides N.C."/>
            <person name="Woyke T."/>
        </authorList>
    </citation>
    <scope>NUCLEOTIDE SEQUENCE</scope>
    <source>
        <strain evidence="8">GVMAG-S-1035124-57</strain>
    </source>
</reference>
<dbReference type="AlphaFoldDB" id="A0A6C0M1V5"/>
<evidence type="ECO:0000256" key="2">
    <source>
        <dbReference type="ARBA" id="ARBA00012512"/>
    </source>
</evidence>
<evidence type="ECO:0000256" key="1">
    <source>
        <dbReference type="ARBA" id="ARBA00001974"/>
    </source>
</evidence>
<keyword evidence="6" id="KW-1015">Disulfide bond</keyword>
<comment type="cofactor">
    <cofactor evidence="1">
        <name>FAD</name>
        <dbReference type="ChEBI" id="CHEBI:57692"/>
    </cofactor>
</comment>
<organism evidence="8">
    <name type="scientific">viral metagenome</name>
    <dbReference type="NCBI Taxonomy" id="1070528"/>
    <lineage>
        <taxon>unclassified sequences</taxon>
        <taxon>metagenomes</taxon>
        <taxon>organismal metagenomes</taxon>
    </lineage>
</organism>
<evidence type="ECO:0000256" key="6">
    <source>
        <dbReference type="ARBA" id="ARBA00023157"/>
    </source>
</evidence>
<dbReference type="EMBL" id="MN740634">
    <property type="protein sequence ID" value="QHU36275.1"/>
    <property type="molecule type" value="Genomic_DNA"/>
</dbReference>
<keyword evidence="5" id="KW-0560">Oxidoreductase</keyword>
<keyword evidence="3" id="KW-0285">Flavoprotein</keyword>
<dbReference type="GO" id="GO:0005739">
    <property type="term" value="C:mitochondrion"/>
    <property type="evidence" value="ECO:0007669"/>
    <property type="project" value="TreeGrafter"/>
</dbReference>
<dbReference type="Pfam" id="PF04777">
    <property type="entry name" value="Evr1_Alr"/>
    <property type="match status" value="1"/>
</dbReference>
<keyword evidence="4" id="KW-0274">FAD</keyword>
<dbReference type="SUPFAM" id="SSF69000">
    <property type="entry name" value="FAD-dependent thiol oxidase"/>
    <property type="match status" value="1"/>
</dbReference>
<dbReference type="PANTHER" id="PTHR12645">
    <property type="entry name" value="ALR/ERV"/>
    <property type="match status" value="1"/>
</dbReference>
<evidence type="ECO:0000256" key="3">
    <source>
        <dbReference type="ARBA" id="ARBA00022630"/>
    </source>
</evidence>
<dbReference type="GO" id="GO:0050660">
    <property type="term" value="F:flavin adenine dinucleotide binding"/>
    <property type="evidence" value="ECO:0007669"/>
    <property type="project" value="TreeGrafter"/>
</dbReference>